<reference evidence="2 3" key="1">
    <citation type="submission" date="2018-10" db="EMBL/GenBank/DDBJ databases">
        <title>Pan-genome distribution and transcriptional activeness of fungal secondary metabolism genes in Aspergillus section Fumigati.</title>
        <authorList>
            <person name="Takahashi H."/>
            <person name="Umemura M."/>
            <person name="Ninomiya A."/>
            <person name="Kusuya Y."/>
            <person name="Urayama S."/>
            <person name="Shimizu M."/>
            <person name="Watanabe A."/>
            <person name="Kamei K."/>
            <person name="Yaguchi T."/>
            <person name="Hagiwara D."/>
        </authorList>
    </citation>
    <scope>NUCLEOTIDE SEQUENCE [LARGE SCALE GENOMIC DNA]</scope>
    <source>
        <strain evidence="2 3">IFM 55266</strain>
    </source>
</reference>
<name>A0A9P3B2Z0_9EURO</name>
<dbReference type="RefSeq" id="XP_043153969.1">
    <property type="nucleotide sequence ID" value="XM_043298034.1"/>
</dbReference>
<evidence type="ECO:0000256" key="1">
    <source>
        <dbReference type="SAM" id="MobiDB-lite"/>
    </source>
</evidence>
<dbReference type="OrthoDB" id="2943660at2759"/>
<comment type="caution">
    <text evidence="2">The sequence shown here is derived from an EMBL/GenBank/DDBJ whole genome shotgun (WGS) entry which is preliminary data.</text>
</comment>
<dbReference type="GeneID" id="67000354"/>
<keyword evidence="3" id="KW-1185">Reference proteome</keyword>
<feature type="compositionally biased region" description="Polar residues" evidence="1">
    <location>
        <begin position="1"/>
        <end position="19"/>
    </location>
</feature>
<dbReference type="AlphaFoldDB" id="A0A9P3B2Z0"/>
<dbReference type="Proteomes" id="UP001043456">
    <property type="component" value="Unassembled WGS sequence"/>
</dbReference>
<sequence>MRPPTSQWSGPVPQYNHQDQPTDHGHPGDHSAMRLFPGQLPPGNGSLVIFKAFDRYAEAASVNERSAQSQQPTIPAIWVDSDLIGDDELDSRMPASQRVLGELHRVQRCMARLSLKLRACRSSASTLSDVVMGQLEPELPGRLEALSAVLIQTLRVEQ</sequence>
<accession>A0A9P3B2Z0</accession>
<dbReference type="EMBL" id="BHVY01000001">
    <property type="protein sequence ID" value="GIJ83222.1"/>
    <property type="molecule type" value="Genomic_DNA"/>
</dbReference>
<feature type="compositionally biased region" description="Basic and acidic residues" evidence="1">
    <location>
        <begin position="20"/>
        <end position="32"/>
    </location>
</feature>
<organism evidence="2 3">
    <name type="scientific">Aspergillus pseudoviridinutans</name>
    <dbReference type="NCBI Taxonomy" id="1517512"/>
    <lineage>
        <taxon>Eukaryota</taxon>
        <taxon>Fungi</taxon>
        <taxon>Dikarya</taxon>
        <taxon>Ascomycota</taxon>
        <taxon>Pezizomycotina</taxon>
        <taxon>Eurotiomycetes</taxon>
        <taxon>Eurotiomycetidae</taxon>
        <taxon>Eurotiales</taxon>
        <taxon>Aspergillaceae</taxon>
        <taxon>Aspergillus</taxon>
        <taxon>Aspergillus subgen. Fumigati</taxon>
    </lineage>
</organism>
<evidence type="ECO:0000313" key="2">
    <source>
        <dbReference type="EMBL" id="GIJ83222.1"/>
    </source>
</evidence>
<gene>
    <name evidence="2" type="ORF">Asppvi_001742</name>
</gene>
<feature type="region of interest" description="Disordered" evidence="1">
    <location>
        <begin position="1"/>
        <end position="38"/>
    </location>
</feature>
<evidence type="ECO:0000313" key="3">
    <source>
        <dbReference type="Proteomes" id="UP001043456"/>
    </source>
</evidence>
<proteinExistence type="predicted"/>
<protein>
    <submittedName>
        <fullName evidence="2">Uncharacterized protein</fullName>
    </submittedName>
</protein>